<dbReference type="Pfam" id="PF07508">
    <property type="entry name" value="Recombinase"/>
    <property type="match status" value="1"/>
</dbReference>
<proteinExistence type="predicted"/>
<comment type="caution">
    <text evidence="4">The sequence shown here is derived from an EMBL/GenBank/DDBJ whole genome shotgun (WGS) entry which is preliminary data.</text>
</comment>
<dbReference type="InterPro" id="IPR050639">
    <property type="entry name" value="SSR_resolvase"/>
</dbReference>
<dbReference type="SMART" id="SM00857">
    <property type="entry name" value="Resolvase"/>
    <property type="match status" value="1"/>
</dbReference>
<dbReference type="InterPro" id="IPR036162">
    <property type="entry name" value="Resolvase-like_N_sf"/>
</dbReference>
<evidence type="ECO:0000259" key="3">
    <source>
        <dbReference type="PROSITE" id="PS51737"/>
    </source>
</evidence>
<evidence type="ECO:0000256" key="1">
    <source>
        <dbReference type="SAM" id="Coils"/>
    </source>
</evidence>
<keyword evidence="5" id="KW-1185">Reference proteome</keyword>
<reference evidence="5" key="1">
    <citation type="journal article" date="2019" name="Int. J. Syst. Evol. Microbiol.">
        <title>The Global Catalogue of Microorganisms (GCM) 10K type strain sequencing project: providing services to taxonomists for standard genome sequencing and annotation.</title>
        <authorList>
            <consortium name="The Broad Institute Genomics Platform"/>
            <consortium name="The Broad Institute Genome Sequencing Center for Infectious Disease"/>
            <person name="Wu L."/>
            <person name="Ma J."/>
        </authorList>
    </citation>
    <scope>NUCLEOTIDE SEQUENCE [LARGE SCALE GENOMIC DNA]</scope>
    <source>
        <strain evidence="5">CCUG 55491</strain>
    </source>
</reference>
<sequence>MKPSESIQTLHIYTRVSTAAQEDNGTSLASQEKLGRDRAKTLGFAAKHWNEGGKSSNHEEISGRPVLQALVNDIISGDVKHIFVYDQSRLSRNDNVASAIRYQCKKHGVTLYTRDGRYDFTNASDTFLKQVLDAMSEFDNAGRAERTRLGKLQRVKQNQWHGGAPVFGYKLESKKLVVEKAESEKVKEMFQRYASGESTYAIKKYLDKSGVLPRRGGAWTRGSILKIFQNTHYIGHYLYRDKKSEEEIRITCSPIVPNALWQSVQVKREAVLLRKGQVNRTKHFYLLRDLMHCGFCDAPLGARTKPSKHEHFYYCPSKERRWKEGVEPKVKHSKKDGCGFARSMNIGQADKLVWDVVVDVHSKSSLLKEEVKKRLIGGIVAPDTGYEATLKKNAKSIKACEKELQRADEAITEVEVDYRLGRFDAKKYSQVMKGLQAQRNVLLARIEVLKEGVKNQALEKKWVDWVKAFGDEVKLKSKLTPEDKKNYLRGMVERIDVKFLAETKEHQLEIRFTKPIVGDGIVPLKQKGYKLRKGSASKRIALKMQGSSGKRLTPVGNNSVTVE</sequence>
<protein>
    <submittedName>
        <fullName evidence="4">Recombinase family protein</fullName>
    </submittedName>
</protein>
<name>A0ABW2YU75_9GAMM</name>
<dbReference type="Gene3D" id="3.90.1750.20">
    <property type="entry name" value="Putative Large Serine Recombinase, Chain B, Domain 2"/>
    <property type="match status" value="1"/>
</dbReference>
<dbReference type="Proteomes" id="UP001597090">
    <property type="component" value="Unassembled WGS sequence"/>
</dbReference>
<dbReference type="PROSITE" id="PS51737">
    <property type="entry name" value="RECOMBINASE_DNA_BIND"/>
    <property type="match status" value="1"/>
</dbReference>
<feature type="domain" description="Recombinase" evidence="3">
    <location>
        <begin position="166"/>
        <end position="278"/>
    </location>
</feature>
<organism evidence="4 5">
    <name type="scientific">Lysobacter koreensis</name>
    <dbReference type="NCBI Taxonomy" id="266122"/>
    <lineage>
        <taxon>Bacteria</taxon>
        <taxon>Pseudomonadati</taxon>
        <taxon>Pseudomonadota</taxon>
        <taxon>Gammaproteobacteria</taxon>
        <taxon>Lysobacterales</taxon>
        <taxon>Lysobacteraceae</taxon>
        <taxon>Lysobacter</taxon>
    </lineage>
</organism>
<dbReference type="RefSeq" id="WP_386813168.1">
    <property type="nucleotide sequence ID" value="NZ_JBHTIH010000007.1"/>
</dbReference>
<dbReference type="SUPFAM" id="SSF53041">
    <property type="entry name" value="Resolvase-like"/>
    <property type="match status" value="1"/>
</dbReference>
<dbReference type="InterPro" id="IPR038109">
    <property type="entry name" value="DNA_bind_recomb_sf"/>
</dbReference>
<evidence type="ECO:0000259" key="2">
    <source>
        <dbReference type="PROSITE" id="PS51736"/>
    </source>
</evidence>
<feature type="coiled-coil region" evidence="1">
    <location>
        <begin position="390"/>
        <end position="417"/>
    </location>
</feature>
<dbReference type="Gene3D" id="3.40.50.1390">
    <property type="entry name" value="Resolvase, N-terminal catalytic domain"/>
    <property type="match status" value="1"/>
</dbReference>
<gene>
    <name evidence="4" type="ORF">ACFQZQ_12475</name>
</gene>
<evidence type="ECO:0000313" key="5">
    <source>
        <dbReference type="Proteomes" id="UP001597090"/>
    </source>
</evidence>
<dbReference type="CDD" id="cd00338">
    <property type="entry name" value="Ser_Recombinase"/>
    <property type="match status" value="1"/>
</dbReference>
<dbReference type="InterPro" id="IPR006119">
    <property type="entry name" value="Resolv_N"/>
</dbReference>
<keyword evidence="1" id="KW-0175">Coiled coil</keyword>
<accession>A0ABW2YU75</accession>
<dbReference type="PANTHER" id="PTHR30461">
    <property type="entry name" value="DNA-INVERTASE FROM LAMBDOID PROPHAGE"/>
    <property type="match status" value="1"/>
</dbReference>
<dbReference type="PROSITE" id="PS51736">
    <property type="entry name" value="RECOMBINASES_3"/>
    <property type="match status" value="1"/>
</dbReference>
<evidence type="ECO:0000313" key="4">
    <source>
        <dbReference type="EMBL" id="MFD0740091.1"/>
    </source>
</evidence>
<dbReference type="EMBL" id="JBHTIH010000007">
    <property type="protein sequence ID" value="MFD0740091.1"/>
    <property type="molecule type" value="Genomic_DNA"/>
</dbReference>
<dbReference type="PANTHER" id="PTHR30461:SF23">
    <property type="entry name" value="DNA RECOMBINASE-RELATED"/>
    <property type="match status" value="1"/>
</dbReference>
<dbReference type="InterPro" id="IPR011109">
    <property type="entry name" value="DNA_bind_recombinase_dom"/>
</dbReference>
<feature type="domain" description="Resolvase/invertase-type recombinase catalytic" evidence="2">
    <location>
        <begin position="9"/>
        <end position="158"/>
    </location>
</feature>
<dbReference type="Pfam" id="PF00239">
    <property type="entry name" value="Resolvase"/>
    <property type="match status" value="1"/>
</dbReference>